<dbReference type="Gene3D" id="3.10.10.10">
    <property type="entry name" value="HIV Type 1 Reverse Transcriptase, subunit A, domain 1"/>
    <property type="match status" value="1"/>
</dbReference>
<dbReference type="SUPFAM" id="SSF56672">
    <property type="entry name" value="DNA/RNA polymerases"/>
    <property type="match status" value="1"/>
</dbReference>
<dbReference type="PANTHER" id="PTHR37984:SF15">
    <property type="entry name" value="INTEGRASE CATALYTIC DOMAIN-CONTAINING PROTEIN"/>
    <property type="match status" value="1"/>
</dbReference>
<evidence type="ECO:0000256" key="4">
    <source>
        <dbReference type="ARBA" id="ARBA00022695"/>
    </source>
</evidence>
<dbReference type="EMBL" id="JBBPFD010000004">
    <property type="protein sequence ID" value="KAK7930617.1"/>
    <property type="molecule type" value="Genomic_DNA"/>
</dbReference>
<evidence type="ECO:0000313" key="13">
    <source>
        <dbReference type="EMBL" id="KAK7930617.1"/>
    </source>
</evidence>
<accession>A0AAW0PV04</accession>
<evidence type="ECO:0000256" key="10">
    <source>
        <dbReference type="SAM" id="MobiDB-lite"/>
    </source>
</evidence>
<dbReference type="InterPro" id="IPR041373">
    <property type="entry name" value="RT_RNaseH"/>
</dbReference>
<comment type="caution">
    <text evidence="13">The sequence shown here is derived from an EMBL/GenBank/DDBJ whole genome shotgun (WGS) entry which is preliminary data.</text>
</comment>
<dbReference type="Pfam" id="PF00665">
    <property type="entry name" value="rve"/>
    <property type="match status" value="1"/>
</dbReference>
<sequence length="1217" mass="136038">MSASVPCPPFFLPHVGEPPIPFATWRKMFDNYMLVINATGDAWPDARKRAVLLHCLGPEGQRLFYTLPDQGDTMATAMAALEKHFVPKVNVVACRHTFRQRVQRSDETATQYVAALRDLAASCEFGAMEGEMIRDQLISNTYLSAVRDKLLLENELTLDKAVTIATQVEAAVKNAMLLTANRQAPTAPVQAVGPSRTTFKGKRDSCPAKPNAHDQSLYKKHFRNCTLQEPQIKLVTYSKGHLPVLGCLKAETTTTKQDKTVPATFYVVKAGSPLLGLDLIRALGVSIIDGKVILNMDNANTPSAGEFGTVQNIDSSSAQTLGCVKGFVHKVQVNNTVQPVRQKLRRLPLSIRKEVSAELNRLLQAGIIERVDASEWVSPLVAGRKRKGGLRLCVDLREPNKSVVMDCYPLPHMEDLFAELSGATHYSQIDLSSAYHQLPLHPESRKLTAFITHDGLFQFTRVPFGLASAPSAFRKMMETILKDLPGVQNYLDDIVVYGASKEDHDQRLQAVLNRLSEAGLQINFGKSAFAQTDITFLGHVISKDGLRPSSDHLSAIAKAPAPQDMPALRSFLGLTSWFSKFIPNYATLVEPLRQKLKTSSQAELQWDKEANESFIKLKQMLLDSPALSIYNPKLPTVITTDASDYGLGAVLTQFHPDNTERIVAFASRTLTPAERKYSTTEKEALACVWAVERWRTYVWGHRFTLRTDHQALTTLLNTKGMNRAGMRIARWSARLMCFQYDIEYRPGTQNVLADCLSRVPLETTSLTEPEPDLFVEIAEISPLFSALPLADFKAESEDCPELKLLREVSRSKWPKTKKSLPTELQPYFLMRHELAVDSPLVFRGTRLVVPKSLRERIVHVAHEGHQGIVRTKQRLRELYWWPNMDSLVYNVLSSCTVCQKCDKTAKATPAPLQPVEFPEGPFQHVAVDIVGPFERGPQDCRFAITLVDYFSKWPEVAFTSNATTATVLTFLSAVFSREGNPCAITTDNGPQFTSCDFADFLKERGIKHIKTSVYHPQANGCVERFNRVLKDCIQGAQAVQKPWKPTVTAMLQSYRATPHATTNESPFKLLRGRQMRTKLHILPQSDRTGQYDAVRSRVALKQAKSKSYTDKKRGAKSPKFATGNKVRIRKPFHVGKGERQYTDPVSIEQQTGYSTFILSDGKRWNAARLSLCPERVEEPQQAGAAAQNASLTETVPNRAVPQREHKPPAWTKDYVLK</sequence>
<name>A0AAW0PV04_9GOBI</name>
<gene>
    <name evidence="13" type="ORF">WMY93_007012</name>
</gene>
<keyword evidence="3" id="KW-0808">Transferase</keyword>
<evidence type="ECO:0000256" key="2">
    <source>
        <dbReference type="ARBA" id="ARBA00012180"/>
    </source>
</evidence>
<dbReference type="GO" id="GO:0003676">
    <property type="term" value="F:nucleic acid binding"/>
    <property type="evidence" value="ECO:0007669"/>
    <property type="project" value="InterPro"/>
</dbReference>
<evidence type="ECO:0000256" key="7">
    <source>
        <dbReference type="ARBA" id="ARBA00022801"/>
    </source>
</evidence>
<dbReference type="FunFam" id="1.10.340.70:FF:000003">
    <property type="entry name" value="Protein CBG25708"/>
    <property type="match status" value="1"/>
</dbReference>
<feature type="domain" description="Reverse transcriptase" evidence="11">
    <location>
        <begin position="364"/>
        <end position="541"/>
    </location>
</feature>
<dbReference type="GO" id="GO:0003964">
    <property type="term" value="F:RNA-directed DNA polymerase activity"/>
    <property type="evidence" value="ECO:0007669"/>
    <property type="project" value="UniProtKB-KW"/>
</dbReference>
<dbReference type="FunFam" id="3.30.70.270:FF:000020">
    <property type="entry name" value="Transposon Tf2-6 polyprotein-like Protein"/>
    <property type="match status" value="1"/>
</dbReference>
<keyword evidence="14" id="KW-1185">Reference proteome</keyword>
<dbReference type="Proteomes" id="UP001460270">
    <property type="component" value="Unassembled WGS sequence"/>
</dbReference>
<evidence type="ECO:0000256" key="1">
    <source>
        <dbReference type="ARBA" id="ARBA00010879"/>
    </source>
</evidence>
<dbReference type="EC" id="3.1.26.4" evidence="2"/>
<dbReference type="InterPro" id="IPR043502">
    <property type="entry name" value="DNA/RNA_pol_sf"/>
</dbReference>
<keyword evidence="4" id="KW-0548">Nucleotidyltransferase</keyword>
<keyword evidence="5" id="KW-0540">Nuclease</keyword>
<dbReference type="InterPro" id="IPR043128">
    <property type="entry name" value="Rev_trsase/Diguanyl_cyclase"/>
</dbReference>
<dbReference type="PROSITE" id="PS50878">
    <property type="entry name" value="RT_POL"/>
    <property type="match status" value="1"/>
</dbReference>
<dbReference type="InterPro" id="IPR000477">
    <property type="entry name" value="RT_dom"/>
</dbReference>
<dbReference type="Pfam" id="PF17921">
    <property type="entry name" value="Integrase_H2C2"/>
    <property type="match status" value="1"/>
</dbReference>
<evidence type="ECO:0000256" key="9">
    <source>
        <dbReference type="ARBA" id="ARBA00039658"/>
    </source>
</evidence>
<evidence type="ECO:0000256" key="6">
    <source>
        <dbReference type="ARBA" id="ARBA00022759"/>
    </source>
</evidence>
<dbReference type="Gene3D" id="3.30.70.270">
    <property type="match status" value="2"/>
</dbReference>
<dbReference type="CDD" id="cd09274">
    <property type="entry name" value="RNase_HI_RT_Ty3"/>
    <property type="match status" value="1"/>
</dbReference>
<dbReference type="FunFam" id="3.10.20.370:FF:000001">
    <property type="entry name" value="Retrovirus-related Pol polyprotein from transposon 17.6-like protein"/>
    <property type="match status" value="1"/>
</dbReference>
<feature type="region of interest" description="Disordered" evidence="10">
    <location>
        <begin position="1177"/>
        <end position="1217"/>
    </location>
</feature>
<evidence type="ECO:0000313" key="14">
    <source>
        <dbReference type="Proteomes" id="UP001460270"/>
    </source>
</evidence>
<dbReference type="Pfam" id="PF00078">
    <property type="entry name" value="RVT_1"/>
    <property type="match status" value="1"/>
</dbReference>
<dbReference type="InterPro" id="IPR001584">
    <property type="entry name" value="Integrase_cat-core"/>
</dbReference>
<dbReference type="GO" id="GO:0015074">
    <property type="term" value="P:DNA integration"/>
    <property type="evidence" value="ECO:0007669"/>
    <property type="project" value="InterPro"/>
</dbReference>
<keyword evidence="6" id="KW-0255">Endonuclease</keyword>
<keyword evidence="8" id="KW-0695">RNA-directed DNA polymerase</keyword>
<keyword evidence="7" id="KW-0378">Hydrolase</keyword>
<protein>
    <recommendedName>
        <fullName evidence="9">Gypsy retrotransposon integrase-like protein 1</fullName>
        <ecNumber evidence="2">3.1.26.4</ecNumber>
    </recommendedName>
</protein>
<evidence type="ECO:0000259" key="11">
    <source>
        <dbReference type="PROSITE" id="PS50878"/>
    </source>
</evidence>
<dbReference type="InterPro" id="IPR012337">
    <property type="entry name" value="RNaseH-like_sf"/>
</dbReference>
<organism evidence="13 14">
    <name type="scientific">Mugilogobius chulae</name>
    <name type="common">yellowstripe goby</name>
    <dbReference type="NCBI Taxonomy" id="88201"/>
    <lineage>
        <taxon>Eukaryota</taxon>
        <taxon>Metazoa</taxon>
        <taxon>Chordata</taxon>
        <taxon>Craniata</taxon>
        <taxon>Vertebrata</taxon>
        <taxon>Euteleostomi</taxon>
        <taxon>Actinopterygii</taxon>
        <taxon>Neopterygii</taxon>
        <taxon>Teleostei</taxon>
        <taxon>Neoteleostei</taxon>
        <taxon>Acanthomorphata</taxon>
        <taxon>Gobiaria</taxon>
        <taxon>Gobiiformes</taxon>
        <taxon>Gobioidei</taxon>
        <taxon>Gobiidae</taxon>
        <taxon>Gobionellinae</taxon>
        <taxon>Mugilogobius</taxon>
    </lineage>
</organism>
<dbReference type="InterPro" id="IPR036397">
    <property type="entry name" value="RNaseH_sf"/>
</dbReference>
<comment type="similarity">
    <text evidence="1">Belongs to the beta type-B retroviral polymerase family. HERV class-II K(HML-2) pol subfamily.</text>
</comment>
<evidence type="ECO:0000256" key="3">
    <source>
        <dbReference type="ARBA" id="ARBA00022679"/>
    </source>
</evidence>
<dbReference type="CDD" id="cd01647">
    <property type="entry name" value="RT_LTR"/>
    <property type="match status" value="1"/>
</dbReference>
<dbReference type="SUPFAM" id="SSF53098">
    <property type="entry name" value="Ribonuclease H-like"/>
    <property type="match status" value="1"/>
</dbReference>
<dbReference type="InterPro" id="IPR041588">
    <property type="entry name" value="Integrase_H2C2"/>
</dbReference>
<dbReference type="InterPro" id="IPR050951">
    <property type="entry name" value="Retrovirus_Pol_polyprotein"/>
</dbReference>
<evidence type="ECO:0000256" key="5">
    <source>
        <dbReference type="ARBA" id="ARBA00022722"/>
    </source>
</evidence>
<dbReference type="PROSITE" id="PS50994">
    <property type="entry name" value="INTEGRASE"/>
    <property type="match status" value="1"/>
</dbReference>
<dbReference type="GO" id="GO:0004523">
    <property type="term" value="F:RNA-DNA hybrid ribonuclease activity"/>
    <property type="evidence" value="ECO:0007669"/>
    <property type="project" value="UniProtKB-EC"/>
</dbReference>
<dbReference type="Gene3D" id="1.10.340.70">
    <property type="match status" value="1"/>
</dbReference>
<evidence type="ECO:0000256" key="8">
    <source>
        <dbReference type="ARBA" id="ARBA00022918"/>
    </source>
</evidence>
<reference evidence="14" key="1">
    <citation type="submission" date="2024-04" db="EMBL/GenBank/DDBJ databases">
        <title>Salinicola lusitanus LLJ914,a marine bacterium isolated from the Okinawa Trough.</title>
        <authorList>
            <person name="Li J."/>
        </authorList>
    </citation>
    <scope>NUCLEOTIDE SEQUENCE [LARGE SCALE GENOMIC DNA]</scope>
</reference>
<dbReference type="Gene3D" id="3.30.420.10">
    <property type="entry name" value="Ribonuclease H-like superfamily/Ribonuclease H"/>
    <property type="match status" value="1"/>
</dbReference>
<dbReference type="FunFam" id="3.30.420.10:FF:000063">
    <property type="entry name" value="Retrovirus-related Pol polyprotein from transposon 297-like Protein"/>
    <property type="match status" value="1"/>
</dbReference>
<dbReference type="Pfam" id="PF17917">
    <property type="entry name" value="RT_RNaseH"/>
    <property type="match status" value="1"/>
</dbReference>
<dbReference type="AlphaFoldDB" id="A0AAW0PV04"/>
<dbReference type="PANTHER" id="PTHR37984">
    <property type="entry name" value="PROTEIN CBG26694"/>
    <property type="match status" value="1"/>
</dbReference>
<proteinExistence type="inferred from homology"/>
<evidence type="ECO:0000259" key="12">
    <source>
        <dbReference type="PROSITE" id="PS50994"/>
    </source>
</evidence>
<feature type="domain" description="Integrase catalytic" evidence="12">
    <location>
        <begin position="917"/>
        <end position="1074"/>
    </location>
</feature>